<evidence type="ECO:0000256" key="4">
    <source>
        <dbReference type="ARBA" id="ARBA00022692"/>
    </source>
</evidence>
<dbReference type="RefSeq" id="WP_207688781.1">
    <property type="nucleotide sequence ID" value="NZ_CP061799.1"/>
</dbReference>
<feature type="transmembrane region" description="Helical" evidence="7">
    <location>
        <begin position="100"/>
        <end position="121"/>
    </location>
</feature>
<dbReference type="Proteomes" id="UP000663720">
    <property type="component" value="Chromosome"/>
</dbReference>
<dbReference type="InterPro" id="IPR000515">
    <property type="entry name" value="MetI-like"/>
</dbReference>
<feature type="transmembrane region" description="Helical" evidence="7">
    <location>
        <begin position="289"/>
        <end position="310"/>
    </location>
</feature>
<evidence type="ECO:0000256" key="2">
    <source>
        <dbReference type="ARBA" id="ARBA00022448"/>
    </source>
</evidence>
<sequence length="324" mass="35898">MTIFLIRRLIHSIALILIMSMIVFAGVYAIGNPVNLLISPDATPLEREHSIQKLGLDQSLWNQYLAFLKGALQGDIGNSFIHNTPAIKLILQRFPATLELAVLSMALAVFAGIPLGMWAGIRYGSLPDRIIMTGSVMGFSLPSFWVGLMMILFFSLYLGWLPTFGRGQTVNVFGLDLSMFTVDGIKHLILPVINLSLLPLSLIIRLTRSGVQEVWPLDFIKFARSKGISSFRLICVHVLKNILIPVVTVTGIHFGTLLAFAVVTETVFSWPGMGKLIIDAITLLDRPVIVAYLVVTVIIFVLINLITDIIHSLLDPRIRIEEQL</sequence>
<feature type="transmembrane region" description="Helical" evidence="7">
    <location>
        <begin position="184"/>
        <end position="204"/>
    </location>
</feature>
<dbReference type="InterPro" id="IPR035906">
    <property type="entry name" value="MetI-like_sf"/>
</dbReference>
<dbReference type="PANTHER" id="PTHR43163">
    <property type="entry name" value="DIPEPTIDE TRANSPORT SYSTEM PERMEASE PROTEIN DPPB-RELATED"/>
    <property type="match status" value="1"/>
</dbReference>
<keyword evidence="5 7" id="KW-1133">Transmembrane helix</keyword>
<dbReference type="PANTHER" id="PTHR43163:SF2">
    <property type="entry name" value="ABC TRANSPORTER PERMEASE PROTEIN"/>
    <property type="match status" value="1"/>
</dbReference>
<evidence type="ECO:0000256" key="3">
    <source>
        <dbReference type="ARBA" id="ARBA00022475"/>
    </source>
</evidence>
<dbReference type="Pfam" id="PF00528">
    <property type="entry name" value="BPD_transp_1"/>
    <property type="match status" value="1"/>
</dbReference>
<dbReference type="EMBL" id="CP061799">
    <property type="protein sequence ID" value="QTA82910.1"/>
    <property type="molecule type" value="Genomic_DNA"/>
</dbReference>
<dbReference type="PROSITE" id="PS50928">
    <property type="entry name" value="ABC_TM1"/>
    <property type="match status" value="1"/>
</dbReference>
<accession>A0A975BCR9</accession>
<evidence type="ECO:0000256" key="6">
    <source>
        <dbReference type="ARBA" id="ARBA00023136"/>
    </source>
</evidence>
<evidence type="ECO:0000256" key="1">
    <source>
        <dbReference type="ARBA" id="ARBA00004651"/>
    </source>
</evidence>
<organism evidence="9 10">
    <name type="scientific">Desulfonema limicola</name>
    <dbReference type="NCBI Taxonomy" id="45656"/>
    <lineage>
        <taxon>Bacteria</taxon>
        <taxon>Pseudomonadati</taxon>
        <taxon>Thermodesulfobacteriota</taxon>
        <taxon>Desulfobacteria</taxon>
        <taxon>Desulfobacterales</taxon>
        <taxon>Desulfococcaceae</taxon>
        <taxon>Desulfonema</taxon>
    </lineage>
</organism>
<protein>
    <submittedName>
        <fullName evidence="9">Peptide ABC transporter, permease protein MetI-like</fullName>
    </submittedName>
</protein>
<dbReference type="SUPFAM" id="SSF161098">
    <property type="entry name" value="MetI-like"/>
    <property type="match status" value="1"/>
</dbReference>
<comment type="similarity">
    <text evidence="7">Belongs to the binding-protein-dependent transport system permease family.</text>
</comment>
<evidence type="ECO:0000256" key="7">
    <source>
        <dbReference type="RuleBase" id="RU363032"/>
    </source>
</evidence>
<dbReference type="InterPro" id="IPR045621">
    <property type="entry name" value="BPD_transp_1_N"/>
</dbReference>
<feature type="transmembrane region" description="Helical" evidence="7">
    <location>
        <begin position="242"/>
        <end position="263"/>
    </location>
</feature>
<evidence type="ECO:0000313" key="9">
    <source>
        <dbReference type="EMBL" id="QTA82910.1"/>
    </source>
</evidence>
<dbReference type="AlphaFoldDB" id="A0A975BCR9"/>
<keyword evidence="4 7" id="KW-0812">Transmembrane</keyword>
<gene>
    <name evidence="9" type="ORF">dnl_52960</name>
</gene>
<evidence type="ECO:0000256" key="5">
    <source>
        <dbReference type="ARBA" id="ARBA00022989"/>
    </source>
</evidence>
<evidence type="ECO:0000259" key="8">
    <source>
        <dbReference type="PROSITE" id="PS50928"/>
    </source>
</evidence>
<dbReference type="CDD" id="cd06261">
    <property type="entry name" value="TM_PBP2"/>
    <property type="match status" value="1"/>
</dbReference>
<comment type="subcellular location">
    <subcellularLocation>
        <location evidence="1 7">Cell membrane</location>
        <topology evidence="1 7">Multi-pass membrane protein</topology>
    </subcellularLocation>
</comment>
<feature type="domain" description="ABC transmembrane type-1" evidence="8">
    <location>
        <begin position="94"/>
        <end position="307"/>
    </location>
</feature>
<feature type="transmembrane region" description="Helical" evidence="7">
    <location>
        <begin position="142"/>
        <end position="164"/>
    </location>
</feature>
<dbReference type="Pfam" id="PF19300">
    <property type="entry name" value="BPD_transp_1_N"/>
    <property type="match status" value="1"/>
</dbReference>
<dbReference type="KEGG" id="dli:dnl_52960"/>
<keyword evidence="10" id="KW-1185">Reference proteome</keyword>
<name>A0A975BCR9_9BACT</name>
<keyword evidence="2 7" id="KW-0813">Transport</keyword>
<dbReference type="GO" id="GO:0055085">
    <property type="term" value="P:transmembrane transport"/>
    <property type="evidence" value="ECO:0007669"/>
    <property type="project" value="InterPro"/>
</dbReference>
<reference evidence="9" key="1">
    <citation type="journal article" date="2021" name="Microb. Physiol.">
        <title>Proteogenomic Insights into the Physiology of Marine, Sulfate-Reducing, Filamentous Desulfonema limicola and Desulfonema magnum.</title>
        <authorList>
            <person name="Schnaars V."/>
            <person name="Wohlbrand L."/>
            <person name="Scheve S."/>
            <person name="Hinrichs C."/>
            <person name="Reinhardt R."/>
            <person name="Rabus R."/>
        </authorList>
    </citation>
    <scope>NUCLEOTIDE SEQUENCE</scope>
    <source>
        <strain evidence="9">5ac10</strain>
    </source>
</reference>
<evidence type="ECO:0000313" key="10">
    <source>
        <dbReference type="Proteomes" id="UP000663720"/>
    </source>
</evidence>
<dbReference type="Gene3D" id="1.10.3720.10">
    <property type="entry name" value="MetI-like"/>
    <property type="match status" value="1"/>
</dbReference>
<proteinExistence type="inferred from homology"/>
<dbReference type="GO" id="GO:0005886">
    <property type="term" value="C:plasma membrane"/>
    <property type="evidence" value="ECO:0007669"/>
    <property type="project" value="UniProtKB-SubCell"/>
</dbReference>
<feature type="transmembrane region" description="Helical" evidence="7">
    <location>
        <begin position="12"/>
        <end position="31"/>
    </location>
</feature>
<keyword evidence="3" id="KW-1003">Cell membrane</keyword>
<keyword evidence="6 7" id="KW-0472">Membrane</keyword>